<accession>A0ABD1VN20</accession>
<organism evidence="3 4">
    <name type="scientific">Forsythia ovata</name>
    <dbReference type="NCBI Taxonomy" id="205694"/>
    <lineage>
        <taxon>Eukaryota</taxon>
        <taxon>Viridiplantae</taxon>
        <taxon>Streptophyta</taxon>
        <taxon>Embryophyta</taxon>
        <taxon>Tracheophyta</taxon>
        <taxon>Spermatophyta</taxon>
        <taxon>Magnoliopsida</taxon>
        <taxon>eudicotyledons</taxon>
        <taxon>Gunneridae</taxon>
        <taxon>Pentapetalae</taxon>
        <taxon>asterids</taxon>
        <taxon>lamiids</taxon>
        <taxon>Lamiales</taxon>
        <taxon>Oleaceae</taxon>
        <taxon>Forsythieae</taxon>
        <taxon>Forsythia</taxon>
    </lineage>
</organism>
<feature type="region of interest" description="Disordered" evidence="1">
    <location>
        <begin position="92"/>
        <end position="117"/>
    </location>
</feature>
<feature type="region of interest" description="Disordered" evidence="1">
    <location>
        <begin position="1"/>
        <end position="40"/>
    </location>
</feature>
<dbReference type="FunFam" id="1.10.10.60:FF:000416">
    <property type="entry name" value="Myb family transcription factor"/>
    <property type="match status" value="1"/>
</dbReference>
<dbReference type="CDD" id="cd00167">
    <property type="entry name" value="SANT"/>
    <property type="match status" value="1"/>
</dbReference>
<dbReference type="SMART" id="SM00717">
    <property type="entry name" value="SANT"/>
    <property type="match status" value="1"/>
</dbReference>
<evidence type="ECO:0000313" key="4">
    <source>
        <dbReference type="Proteomes" id="UP001604277"/>
    </source>
</evidence>
<dbReference type="AlphaFoldDB" id="A0ABD1VN20"/>
<evidence type="ECO:0000256" key="1">
    <source>
        <dbReference type="SAM" id="MobiDB-lite"/>
    </source>
</evidence>
<dbReference type="Gene3D" id="1.10.10.60">
    <property type="entry name" value="Homeodomain-like"/>
    <property type="match status" value="1"/>
</dbReference>
<evidence type="ECO:0000259" key="2">
    <source>
        <dbReference type="PROSITE" id="PS50090"/>
    </source>
</evidence>
<dbReference type="InterPro" id="IPR044634">
    <property type="entry name" value="Zuotin/DnaJC2"/>
</dbReference>
<protein>
    <submittedName>
        <fullName evidence="3">DnaJ-like protein subfamily C member 2-like</fullName>
    </submittedName>
</protein>
<sequence>MNATHPNNLRESSSGSGSCQNLDDSTTANGVASSSDQETWSSVQEKALVQVLKTFPKETGQRWERVAAAVPKKTVGQCKKKFKLMKDNFWNSNVPEKNTCKSDSSDPSSSPIENCQKANDSNFGNGVSSSSDQDIFSLIFIFSFGSVVFE</sequence>
<dbReference type="SUPFAM" id="SSF46689">
    <property type="entry name" value="Homeodomain-like"/>
    <property type="match status" value="1"/>
</dbReference>
<evidence type="ECO:0000313" key="3">
    <source>
        <dbReference type="EMBL" id="KAL2538755.1"/>
    </source>
</evidence>
<feature type="domain" description="Myb-like" evidence="2">
    <location>
        <begin position="32"/>
        <end position="86"/>
    </location>
</feature>
<dbReference type="InterPro" id="IPR009057">
    <property type="entry name" value="Homeodomain-like_sf"/>
</dbReference>
<name>A0ABD1VN20_9LAMI</name>
<reference evidence="4" key="1">
    <citation type="submission" date="2024-07" db="EMBL/GenBank/DDBJ databases">
        <title>Two chromosome-level genome assemblies of Korean endemic species Abeliophyllum distichum and Forsythia ovata (Oleaceae).</title>
        <authorList>
            <person name="Jang H."/>
        </authorList>
    </citation>
    <scope>NUCLEOTIDE SEQUENCE [LARGE SCALE GENOMIC DNA]</scope>
</reference>
<gene>
    <name evidence="3" type="ORF">Fot_20146</name>
</gene>
<dbReference type="PROSITE" id="PS50090">
    <property type="entry name" value="MYB_LIKE"/>
    <property type="match status" value="1"/>
</dbReference>
<keyword evidence="4" id="KW-1185">Reference proteome</keyword>
<dbReference type="Proteomes" id="UP001604277">
    <property type="component" value="Unassembled WGS sequence"/>
</dbReference>
<proteinExistence type="predicted"/>
<comment type="caution">
    <text evidence="3">The sequence shown here is derived from an EMBL/GenBank/DDBJ whole genome shotgun (WGS) entry which is preliminary data.</text>
</comment>
<dbReference type="InterPro" id="IPR001005">
    <property type="entry name" value="SANT/Myb"/>
</dbReference>
<dbReference type="PANTHER" id="PTHR43999">
    <property type="entry name" value="DNAJ HOMOLOG SUBFAMILY C MEMBER 2"/>
    <property type="match status" value="1"/>
</dbReference>
<dbReference type="EMBL" id="JBFOLJ010000005">
    <property type="protein sequence ID" value="KAL2538755.1"/>
    <property type="molecule type" value="Genomic_DNA"/>
</dbReference>
<dbReference type="PANTHER" id="PTHR43999:SF1">
    <property type="entry name" value="DNAJ HOMOLOG SUBFAMILY C MEMBER 2"/>
    <property type="match status" value="1"/>
</dbReference>